<dbReference type="FunFam" id="1.25.40.10:FF:000090">
    <property type="entry name" value="Pentatricopeptide repeat-containing protein, chloroplastic"/>
    <property type="match status" value="1"/>
</dbReference>
<feature type="repeat" description="PPR" evidence="2">
    <location>
        <begin position="381"/>
        <end position="415"/>
    </location>
</feature>
<evidence type="ECO:0000256" key="1">
    <source>
        <dbReference type="ARBA" id="ARBA00022737"/>
    </source>
</evidence>
<dbReference type="EMBL" id="OIVN01003001">
    <property type="protein sequence ID" value="SPD08085.1"/>
    <property type="molecule type" value="Genomic_DNA"/>
</dbReference>
<dbReference type="InterPro" id="IPR046848">
    <property type="entry name" value="E_motif"/>
</dbReference>
<feature type="repeat" description="PPR" evidence="2">
    <location>
        <begin position="482"/>
        <end position="516"/>
    </location>
</feature>
<dbReference type="PANTHER" id="PTHR47926:SF544">
    <property type="entry name" value="PENTACOTRIPEPTIDE-REPEAT REGION OF PRORP DOMAIN-CONTAINING PROTEIN"/>
    <property type="match status" value="1"/>
</dbReference>
<feature type="repeat" description="PPR" evidence="2">
    <location>
        <begin position="782"/>
        <end position="816"/>
    </location>
</feature>
<evidence type="ECO:0000256" key="2">
    <source>
        <dbReference type="PROSITE-ProRule" id="PRU00708"/>
    </source>
</evidence>
<sequence>MNNLPFLHNNASNPIGNECLRLISLCRKVQDLKPLMSVLIVKGLVEDEFIIGEFFRCCFHLGAPDLALYTFRRIEKPNLVLQNLMVRWLCNNGLYEDVLFLYRSCRASGCPSDDFTFPFVIKACSALDALWTGKEVHCVVLRTGFEKNLVIQTALIDLYAKSGCMGTACMVLDRIPQPDLVCWNALIAGFSSNGFDQEALEVFGQIFLMGLKPNVSTFASIIPVCSRLGCLNIGKCLHGFAVKCGYFSNNFLVPALISMYAGDMDLSTARTLFDSILEKNVTVWNAMISAYTQRQNTFKAFEMFQQMIRAGLQPNLVTFVSIIPSCENFNSVWFGESLHGCAIKHGSEDQLPVLTALLSMYSKLGDVNSAYFLFDQMPNRNLLSWNSMVSGYVHNGQWDASLATFREMQFARCNPDAVSIVSILSACSKLQAVLLGKSAHAVSVRKQLASNIKVTNSLLAFYSDCHQHSSSVQLFNTMAVRNVVSWNTLISGCVHNGDVEKAVVLLHQMQKEGMELDLVTLISILPVFSETKNLLQGMAIHGFTIKSGFASDVSLLNALISMYCYCRDLDAGRSLFEVTPQRNVVSWNALITGFRYHNLQNEVLFLFSHMIKENQRPNYITLLNLLPLCYTQLQSKSIHAFAVRTGVVKEIPLVSSLIFMYARFENINLCQLLFQMEKSQDISLWNAIMSVHVQAKHAKKAVAFFCDLLQLGLQPDKITVLSLISACVQLNSINLTHSVLAYLIRMGFDKYVVICNALIDLYARCGYISKAEKLFDGLVEKDAISWSVMINGYGLQGDGEAALDLLSQMELSGMRPDDIIYLNILSACSHSGLVQQGRMAFNSMIEYGITPKMEHYACMVDLLGRRGHLNEAYDVVKGLPCKPSVSLLESLLGACRIHGNVELGEKIGGMLIEMDPENPRSYVMLYNIYAAAGRWTDANKVRSNMERRQLKKLPGFSLIVENGLQDEALS</sequence>
<dbReference type="FunFam" id="1.25.40.10:FF:000343">
    <property type="entry name" value="Pentatricopeptide repeat-containing protein At3g58590"/>
    <property type="match status" value="1"/>
</dbReference>
<dbReference type="SUPFAM" id="SSF48452">
    <property type="entry name" value="TPR-like"/>
    <property type="match status" value="1"/>
</dbReference>
<dbReference type="GO" id="GO:0009451">
    <property type="term" value="P:RNA modification"/>
    <property type="evidence" value="ECO:0007669"/>
    <property type="project" value="InterPro"/>
</dbReference>
<evidence type="ECO:0000313" key="3">
    <source>
        <dbReference type="EMBL" id="SPD08085.1"/>
    </source>
</evidence>
<keyword evidence="1" id="KW-0677">Repeat</keyword>
<accession>A0A2N9H849</accession>
<dbReference type="FunFam" id="1.25.40.10:FF:000682">
    <property type="entry name" value="Pentatricopeptide repeat-containing protein At3g16610"/>
    <property type="match status" value="1"/>
</dbReference>
<protein>
    <recommendedName>
        <fullName evidence="4">Pentacotripeptide-repeat region of PRORP domain-containing protein</fullName>
    </recommendedName>
</protein>
<feature type="repeat" description="PPR" evidence="2">
    <location>
        <begin position="583"/>
        <end position="617"/>
    </location>
</feature>
<dbReference type="FunFam" id="1.25.40.10:FF:000073">
    <property type="entry name" value="Pentatricopeptide repeat-containing protein chloroplastic"/>
    <property type="match status" value="1"/>
</dbReference>
<dbReference type="InterPro" id="IPR046960">
    <property type="entry name" value="PPR_At4g14850-like_plant"/>
</dbReference>
<reference evidence="3" key="1">
    <citation type="submission" date="2018-02" db="EMBL/GenBank/DDBJ databases">
        <authorList>
            <person name="Cohen D.B."/>
            <person name="Kent A.D."/>
        </authorList>
    </citation>
    <scope>NUCLEOTIDE SEQUENCE</scope>
</reference>
<feature type="repeat" description="PPR" evidence="2">
    <location>
        <begin position="280"/>
        <end position="314"/>
    </location>
</feature>
<gene>
    <name evidence="3" type="ORF">FSB_LOCUS35967</name>
</gene>
<dbReference type="PROSITE" id="PS51375">
    <property type="entry name" value="PPR"/>
    <property type="match status" value="8"/>
</dbReference>
<dbReference type="InterPro" id="IPR002885">
    <property type="entry name" value="PPR_rpt"/>
</dbReference>
<proteinExistence type="predicted"/>
<dbReference type="Pfam" id="PF13812">
    <property type="entry name" value="PPR_3"/>
    <property type="match status" value="1"/>
</dbReference>
<dbReference type="Gene3D" id="1.25.40.10">
    <property type="entry name" value="Tetratricopeptide repeat domain"/>
    <property type="match status" value="9"/>
</dbReference>
<evidence type="ECO:0008006" key="4">
    <source>
        <dbReference type="Google" id="ProtNLM"/>
    </source>
</evidence>
<dbReference type="NCBIfam" id="TIGR00756">
    <property type="entry name" value="PPR"/>
    <property type="match status" value="6"/>
</dbReference>
<dbReference type="Pfam" id="PF20431">
    <property type="entry name" value="E_motif"/>
    <property type="match status" value="1"/>
</dbReference>
<feature type="repeat" description="PPR" evidence="2">
    <location>
        <begin position="179"/>
        <end position="213"/>
    </location>
</feature>
<dbReference type="Pfam" id="PF13041">
    <property type="entry name" value="PPR_2"/>
    <property type="match status" value="4"/>
</dbReference>
<dbReference type="Pfam" id="PF01535">
    <property type="entry name" value="PPR"/>
    <property type="match status" value="4"/>
</dbReference>
<dbReference type="PANTHER" id="PTHR47926">
    <property type="entry name" value="PENTATRICOPEPTIDE REPEAT-CONTAINING PROTEIN"/>
    <property type="match status" value="1"/>
</dbReference>
<name>A0A2N9H849_FAGSY</name>
<dbReference type="InterPro" id="IPR011990">
    <property type="entry name" value="TPR-like_helical_dom_sf"/>
</dbReference>
<dbReference type="AlphaFoldDB" id="A0A2N9H849"/>
<feature type="repeat" description="PPR" evidence="2">
    <location>
        <begin position="817"/>
        <end position="851"/>
    </location>
</feature>
<organism evidence="3">
    <name type="scientific">Fagus sylvatica</name>
    <name type="common">Beechnut</name>
    <dbReference type="NCBI Taxonomy" id="28930"/>
    <lineage>
        <taxon>Eukaryota</taxon>
        <taxon>Viridiplantae</taxon>
        <taxon>Streptophyta</taxon>
        <taxon>Embryophyta</taxon>
        <taxon>Tracheophyta</taxon>
        <taxon>Spermatophyta</taxon>
        <taxon>Magnoliopsida</taxon>
        <taxon>eudicotyledons</taxon>
        <taxon>Gunneridae</taxon>
        <taxon>Pentapetalae</taxon>
        <taxon>rosids</taxon>
        <taxon>fabids</taxon>
        <taxon>Fagales</taxon>
        <taxon>Fagaceae</taxon>
        <taxon>Fagus</taxon>
    </lineage>
</organism>
<feature type="repeat" description="PPR" evidence="2">
    <location>
        <begin position="681"/>
        <end position="715"/>
    </location>
</feature>
<dbReference type="GO" id="GO:0003729">
    <property type="term" value="F:mRNA binding"/>
    <property type="evidence" value="ECO:0007669"/>
    <property type="project" value="UniProtKB-ARBA"/>
</dbReference>